<accession>A0A3P9IBA4</accession>
<dbReference type="GO" id="GO:0031902">
    <property type="term" value="C:late endosome membrane"/>
    <property type="evidence" value="ECO:0007669"/>
    <property type="project" value="UniProtKB-SubCell"/>
</dbReference>
<reference evidence="10" key="4">
    <citation type="submission" date="2025-09" db="UniProtKB">
        <authorList>
            <consortium name="Ensembl"/>
        </authorList>
    </citation>
    <scope>IDENTIFICATION</scope>
    <source>
        <strain evidence="10">HSOK</strain>
    </source>
</reference>
<dbReference type="AlphaFoldDB" id="A0A3P9IBA4"/>
<evidence type="ECO:0000256" key="7">
    <source>
        <dbReference type="ARBA" id="ARBA00023136"/>
    </source>
</evidence>
<dbReference type="InterPro" id="IPR037519">
    <property type="entry name" value="LITAF_fam"/>
</dbReference>
<proteinExistence type="inferred from homology"/>
<keyword evidence="8" id="KW-1133">Transmembrane helix</keyword>
<protein>
    <recommendedName>
        <fullName evidence="9">LITAF domain-containing protein</fullName>
    </recommendedName>
</protein>
<comment type="similarity">
    <text evidence="4">Belongs to the CDIP1/LITAF family.</text>
</comment>
<feature type="transmembrane region" description="Helical" evidence="8">
    <location>
        <begin position="55"/>
        <end position="78"/>
    </location>
</feature>
<evidence type="ECO:0000256" key="2">
    <source>
        <dbReference type="ARBA" id="ARBA00004414"/>
    </source>
</evidence>
<keyword evidence="5" id="KW-0479">Metal-binding</keyword>
<dbReference type="Proteomes" id="UP000265200">
    <property type="component" value="Chromosome 8"/>
</dbReference>
<keyword evidence="8" id="KW-0812">Transmembrane</keyword>
<reference key="1">
    <citation type="journal article" date="2007" name="Nature">
        <title>The medaka draft genome and insights into vertebrate genome evolution.</title>
        <authorList>
            <person name="Kasahara M."/>
            <person name="Naruse K."/>
            <person name="Sasaki S."/>
            <person name="Nakatani Y."/>
            <person name="Qu W."/>
            <person name="Ahsan B."/>
            <person name="Yamada T."/>
            <person name="Nagayasu Y."/>
            <person name="Doi K."/>
            <person name="Kasai Y."/>
            <person name="Jindo T."/>
            <person name="Kobayashi D."/>
            <person name="Shimada A."/>
            <person name="Toyoda A."/>
            <person name="Kuroki Y."/>
            <person name="Fujiyama A."/>
            <person name="Sasaki T."/>
            <person name="Shimizu A."/>
            <person name="Asakawa S."/>
            <person name="Shimizu N."/>
            <person name="Hashimoto S."/>
            <person name="Yang J."/>
            <person name="Lee Y."/>
            <person name="Matsushima K."/>
            <person name="Sugano S."/>
            <person name="Sakaizumi M."/>
            <person name="Narita T."/>
            <person name="Ohishi K."/>
            <person name="Haga S."/>
            <person name="Ohta F."/>
            <person name="Nomoto H."/>
            <person name="Nogata K."/>
            <person name="Morishita T."/>
            <person name="Endo T."/>
            <person name="Shin-I T."/>
            <person name="Takeda H."/>
            <person name="Morishita S."/>
            <person name="Kohara Y."/>
        </authorList>
    </citation>
    <scope>NUCLEOTIDE SEQUENCE [LARGE SCALE GENOMIC DNA]</scope>
    <source>
        <strain>Hd-rR</strain>
    </source>
</reference>
<evidence type="ECO:0000256" key="5">
    <source>
        <dbReference type="ARBA" id="ARBA00022723"/>
    </source>
</evidence>
<dbReference type="InterPro" id="IPR006629">
    <property type="entry name" value="LITAF"/>
</dbReference>
<dbReference type="Ensembl" id="ENSORLT00015034692.1">
    <property type="protein sequence ID" value="ENSORLP00015017342.1"/>
    <property type="gene ID" value="ENSORLG00015018365.1"/>
</dbReference>
<evidence type="ECO:0000259" key="9">
    <source>
        <dbReference type="PROSITE" id="PS51837"/>
    </source>
</evidence>
<keyword evidence="7 8" id="KW-0472">Membrane</keyword>
<comment type="subcellular location">
    <subcellularLocation>
        <location evidence="1">Endosome membrane</location>
        <topology evidence="1">Peripheral membrane protein</topology>
        <orientation evidence="1">Cytoplasmic side</orientation>
    </subcellularLocation>
    <subcellularLocation>
        <location evidence="2">Late endosome membrane</location>
    </subcellularLocation>
    <subcellularLocation>
        <location evidence="3">Lysosome membrane</location>
        <topology evidence="3">Peripheral membrane protein</topology>
        <orientation evidence="3">Cytoplasmic side</orientation>
    </subcellularLocation>
</comment>
<evidence type="ECO:0000256" key="8">
    <source>
        <dbReference type="SAM" id="Phobius"/>
    </source>
</evidence>
<name>A0A3P9IBA4_ORYLA</name>
<dbReference type="SMART" id="SM00714">
    <property type="entry name" value="LITAF"/>
    <property type="match status" value="1"/>
</dbReference>
<organism evidence="10 11">
    <name type="scientific">Oryzias latipes</name>
    <name type="common">Japanese rice fish</name>
    <name type="synonym">Japanese killifish</name>
    <dbReference type="NCBI Taxonomy" id="8090"/>
    <lineage>
        <taxon>Eukaryota</taxon>
        <taxon>Metazoa</taxon>
        <taxon>Chordata</taxon>
        <taxon>Craniata</taxon>
        <taxon>Vertebrata</taxon>
        <taxon>Euteleostomi</taxon>
        <taxon>Actinopterygii</taxon>
        <taxon>Neopterygii</taxon>
        <taxon>Teleostei</taxon>
        <taxon>Neoteleostei</taxon>
        <taxon>Acanthomorphata</taxon>
        <taxon>Ovalentaria</taxon>
        <taxon>Atherinomorphae</taxon>
        <taxon>Beloniformes</taxon>
        <taxon>Adrianichthyidae</taxon>
        <taxon>Oryziinae</taxon>
        <taxon>Oryzias</taxon>
    </lineage>
</organism>
<dbReference type="GO" id="GO:0005765">
    <property type="term" value="C:lysosomal membrane"/>
    <property type="evidence" value="ECO:0007669"/>
    <property type="project" value="UniProtKB-SubCell"/>
</dbReference>
<dbReference type="PROSITE" id="PS51837">
    <property type="entry name" value="LITAF"/>
    <property type="match status" value="1"/>
</dbReference>
<keyword evidence="6" id="KW-0862">Zinc</keyword>
<evidence type="ECO:0000313" key="11">
    <source>
        <dbReference type="Proteomes" id="UP000265200"/>
    </source>
</evidence>
<reference evidence="10 11" key="2">
    <citation type="submission" date="2017-04" db="EMBL/GenBank/DDBJ databases">
        <title>CpG methylation of centromeres and impact of large insertions on vertebrate speciation.</title>
        <authorList>
            <person name="Ichikawa K."/>
            <person name="Yoshimura J."/>
            <person name="Morishita S."/>
        </authorList>
    </citation>
    <scope>NUCLEOTIDE SEQUENCE</scope>
    <source>
        <strain evidence="10 11">HSOK</strain>
    </source>
</reference>
<dbReference type="GO" id="GO:0046872">
    <property type="term" value="F:metal ion binding"/>
    <property type="evidence" value="ECO:0007669"/>
    <property type="project" value="UniProtKB-KW"/>
</dbReference>
<evidence type="ECO:0000256" key="1">
    <source>
        <dbReference type="ARBA" id="ARBA00004125"/>
    </source>
</evidence>
<dbReference type="PANTHER" id="PTHR23292:SF35">
    <property type="entry name" value="LITAF DOMAIN-CONTAINING PROTEIN"/>
    <property type="match status" value="1"/>
</dbReference>
<evidence type="ECO:0000256" key="4">
    <source>
        <dbReference type="ARBA" id="ARBA00005975"/>
    </source>
</evidence>
<dbReference type="PANTHER" id="PTHR23292">
    <property type="entry name" value="LIPOPOLYSACCHARIDE-INDUCED TUMOR NECROSIS FACTOR-ALPHA FACTOR"/>
    <property type="match status" value="1"/>
</dbReference>
<evidence type="ECO:0000256" key="3">
    <source>
        <dbReference type="ARBA" id="ARBA00004630"/>
    </source>
</evidence>
<reference evidence="10" key="3">
    <citation type="submission" date="2025-08" db="UniProtKB">
        <authorList>
            <consortium name="Ensembl"/>
        </authorList>
    </citation>
    <scope>IDENTIFICATION</scope>
    <source>
        <strain evidence="10">HSOK</strain>
    </source>
</reference>
<sequence length="102" mass="11125">MMKTEEGDSFLACVTFAAPSVILDTDKLPPEPSRTQCPQCQQFVVTETSTSISSVTWLVCVMTALLGCVAGCCLIPFCSNKFKSITHRCPKCRTSITTLKKL</sequence>
<evidence type="ECO:0000313" key="10">
    <source>
        <dbReference type="Ensembl" id="ENSORLP00015017342.1"/>
    </source>
</evidence>
<feature type="domain" description="LITAF" evidence="9">
    <location>
        <begin position="17"/>
        <end position="101"/>
    </location>
</feature>
<dbReference type="Pfam" id="PF10601">
    <property type="entry name" value="zf-LITAF-like"/>
    <property type="match status" value="1"/>
</dbReference>
<evidence type="ECO:0000256" key="6">
    <source>
        <dbReference type="ARBA" id="ARBA00022833"/>
    </source>
</evidence>